<dbReference type="EMBL" id="CP039909">
    <property type="protein sequence ID" value="QCM03700.1"/>
    <property type="molecule type" value="Genomic_DNA"/>
</dbReference>
<sequence>MRILLIEDDKMIGEAVKDHVAASNQAVDWVLCIADAYAAVGPVHYGLILLDLQLPDGSGIEFLQRLRAQEDSTPVIILTARDQISDRIEGLNAGADDYLVKPFNLGELQARIAAVGRRYDGKPQPLVRFADIEIDRPEHRITVAGEKVGLTSREWAVLDLLIARPGTIVPKDRIEEALYAFGAEIESNTVEVYVSRLRKKIGKGRITTVRGLGYSMERE</sequence>
<gene>
    <name evidence="10" type="ORF">CFBP6624_26345</name>
</gene>
<dbReference type="Pfam" id="PF00072">
    <property type="entry name" value="Response_reg"/>
    <property type="match status" value="1"/>
</dbReference>
<evidence type="ECO:0000256" key="3">
    <source>
        <dbReference type="ARBA" id="ARBA00023015"/>
    </source>
</evidence>
<dbReference type="Pfam" id="PF00486">
    <property type="entry name" value="Trans_reg_C"/>
    <property type="match status" value="1"/>
</dbReference>
<dbReference type="Gene3D" id="3.40.50.2300">
    <property type="match status" value="1"/>
</dbReference>
<evidence type="ECO:0000259" key="9">
    <source>
        <dbReference type="PROSITE" id="PS51755"/>
    </source>
</evidence>
<dbReference type="InterPro" id="IPR001789">
    <property type="entry name" value="Sig_transdc_resp-reg_receiver"/>
</dbReference>
<protein>
    <submittedName>
        <fullName evidence="10">Response regulator transcription factor</fullName>
    </submittedName>
</protein>
<dbReference type="RefSeq" id="WP_052820485.1">
    <property type="nucleotide sequence ID" value="NZ_CP039909.1"/>
</dbReference>
<dbReference type="SUPFAM" id="SSF52172">
    <property type="entry name" value="CheY-like"/>
    <property type="match status" value="1"/>
</dbReference>
<dbReference type="InterPro" id="IPR001867">
    <property type="entry name" value="OmpR/PhoB-type_DNA-bd"/>
</dbReference>
<dbReference type="GO" id="GO:0006355">
    <property type="term" value="P:regulation of DNA-templated transcription"/>
    <property type="evidence" value="ECO:0007669"/>
    <property type="project" value="InterPro"/>
</dbReference>
<dbReference type="CDD" id="cd17624">
    <property type="entry name" value="REC_OmpR_PmrA-like"/>
    <property type="match status" value="1"/>
</dbReference>
<keyword evidence="4 7" id="KW-0238">DNA-binding</keyword>
<dbReference type="InterPro" id="IPR039420">
    <property type="entry name" value="WalR-like"/>
</dbReference>
<evidence type="ECO:0000256" key="7">
    <source>
        <dbReference type="PROSITE-ProRule" id="PRU01091"/>
    </source>
</evidence>
<accession>A0AAE6BS84</accession>
<name>A0AAE6BS84_AGRTU</name>
<evidence type="ECO:0000256" key="5">
    <source>
        <dbReference type="ARBA" id="ARBA00023163"/>
    </source>
</evidence>
<evidence type="ECO:0000256" key="6">
    <source>
        <dbReference type="PROSITE-ProRule" id="PRU00169"/>
    </source>
</evidence>
<reference evidence="10 11" key="1">
    <citation type="submission" date="2019-04" db="EMBL/GenBank/DDBJ databases">
        <title>Complete genome sequence of Agrobacterium tumefaciens CFBP6624.</title>
        <authorList>
            <person name="Haryono M."/>
            <person name="Lin Y.-C."/>
            <person name="Lai E.-M."/>
            <person name="Kuo C.-H."/>
        </authorList>
    </citation>
    <scope>NUCLEOTIDE SEQUENCE [LARGE SCALE GENOMIC DNA]</scope>
    <source>
        <strain evidence="10 11">CFBP6624</strain>
        <plasmid evidence="11">patcfbp6624</plasmid>
    </source>
</reference>
<evidence type="ECO:0000313" key="11">
    <source>
        <dbReference type="Proteomes" id="UP000298646"/>
    </source>
</evidence>
<dbReference type="GO" id="GO:0005829">
    <property type="term" value="C:cytosol"/>
    <property type="evidence" value="ECO:0007669"/>
    <property type="project" value="TreeGrafter"/>
</dbReference>
<dbReference type="InterPro" id="IPR011006">
    <property type="entry name" value="CheY-like_superfamily"/>
</dbReference>
<keyword evidence="2" id="KW-0902">Two-component regulatory system</keyword>
<dbReference type="GO" id="GO:0032993">
    <property type="term" value="C:protein-DNA complex"/>
    <property type="evidence" value="ECO:0007669"/>
    <property type="project" value="TreeGrafter"/>
</dbReference>
<geneLocation type="plasmid" evidence="11">
    <name>patcfbp6624</name>
</geneLocation>
<evidence type="ECO:0000256" key="4">
    <source>
        <dbReference type="ARBA" id="ARBA00023125"/>
    </source>
</evidence>
<feature type="modified residue" description="4-aspartylphosphate" evidence="6">
    <location>
        <position position="51"/>
    </location>
</feature>
<evidence type="ECO:0000256" key="2">
    <source>
        <dbReference type="ARBA" id="ARBA00023012"/>
    </source>
</evidence>
<dbReference type="InterPro" id="IPR036388">
    <property type="entry name" value="WH-like_DNA-bd_sf"/>
</dbReference>
<dbReference type="CDD" id="cd00383">
    <property type="entry name" value="trans_reg_C"/>
    <property type="match status" value="1"/>
</dbReference>
<feature type="DNA-binding region" description="OmpR/PhoB-type" evidence="7">
    <location>
        <begin position="124"/>
        <end position="218"/>
    </location>
</feature>
<dbReference type="Gene3D" id="6.10.250.690">
    <property type="match status" value="1"/>
</dbReference>
<feature type="domain" description="Response regulatory" evidence="8">
    <location>
        <begin position="2"/>
        <end position="116"/>
    </location>
</feature>
<keyword evidence="10" id="KW-0614">Plasmid</keyword>
<dbReference type="PROSITE" id="PS51755">
    <property type="entry name" value="OMPR_PHOB"/>
    <property type="match status" value="1"/>
</dbReference>
<keyword evidence="5" id="KW-0804">Transcription</keyword>
<dbReference type="Proteomes" id="UP000298646">
    <property type="component" value="Plasmid pAtCFBP6624"/>
</dbReference>
<proteinExistence type="predicted"/>
<keyword evidence="3" id="KW-0805">Transcription regulation</keyword>
<evidence type="ECO:0000256" key="1">
    <source>
        <dbReference type="ARBA" id="ARBA00022553"/>
    </source>
</evidence>
<dbReference type="SMART" id="SM00448">
    <property type="entry name" value="REC"/>
    <property type="match status" value="1"/>
</dbReference>
<dbReference type="AlphaFoldDB" id="A0AAE6BS84"/>
<organism evidence="10 11">
    <name type="scientific">Agrobacterium tumefaciens</name>
    <dbReference type="NCBI Taxonomy" id="358"/>
    <lineage>
        <taxon>Bacteria</taxon>
        <taxon>Pseudomonadati</taxon>
        <taxon>Pseudomonadota</taxon>
        <taxon>Alphaproteobacteria</taxon>
        <taxon>Hyphomicrobiales</taxon>
        <taxon>Rhizobiaceae</taxon>
        <taxon>Rhizobium/Agrobacterium group</taxon>
        <taxon>Agrobacterium</taxon>
        <taxon>Agrobacterium tumefaciens complex</taxon>
    </lineage>
</organism>
<evidence type="ECO:0000259" key="8">
    <source>
        <dbReference type="PROSITE" id="PS50110"/>
    </source>
</evidence>
<dbReference type="PANTHER" id="PTHR48111:SF1">
    <property type="entry name" value="TWO-COMPONENT RESPONSE REGULATOR ORR33"/>
    <property type="match status" value="1"/>
</dbReference>
<dbReference type="SMART" id="SM00862">
    <property type="entry name" value="Trans_reg_C"/>
    <property type="match status" value="1"/>
</dbReference>
<dbReference type="PROSITE" id="PS50110">
    <property type="entry name" value="RESPONSE_REGULATORY"/>
    <property type="match status" value="1"/>
</dbReference>
<keyword evidence="1 6" id="KW-0597">Phosphoprotein</keyword>
<evidence type="ECO:0000313" key="10">
    <source>
        <dbReference type="EMBL" id="QCM03700.1"/>
    </source>
</evidence>
<dbReference type="GO" id="GO:0000976">
    <property type="term" value="F:transcription cis-regulatory region binding"/>
    <property type="evidence" value="ECO:0007669"/>
    <property type="project" value="TreeGrafter"/>
</dbReference>
<dbReference type="Gene3D" id="1.10.10.10">
    <property type="entry name" value="Winged helix-like DNA-binding domain superfamily/Winged helix DNA-binding domain"/>
    <property type="match status" value="1"/>
</dbReference>
<dbReference type="GO" id="GO:0000156">
    <property type="term" value="F:phosphorelay response regulator activity"/>
    <property type="evidence" value="ECO:0007669"/>
    <property type="project" value="TreeGrafter"/>
</dbReference>
<feature type="domain" description="OmpR/PhoB-type" evidence="9">
    <location>
        <begin position="124"/>
        <end position="218"/>
    </location>
</feature>
<dbReference type="PANTHER" id="PTHR48111">
    <property type="entry name" value="REGULATOR OF RPOS"/>
    <property type="match status" value="1"/>
</dbReference>